<gene>
    <name evidence="1" type="ORF">PG997_009772</name>
</gene>
<dbReference type="RefSeq" id="XP_066666049.1">
    <property type="nucleotide sequence ID" value="XM_066814087.1"/>
</dbReference>
<organism evidence="1 2">
    <name type="scientific">Apiospora hydei</name>
    <dbReference type="NCBI Taxonomy" id="1337664"/>
    <lineage>
        <taxon>Eukaryota</taxon>
        <taxon>Fungi</taxon>
        <taxon>Dikarya</taxon>
        <taxon>Ascomycota</taxon>
        <taxon>Pezizomycotina</taxon>
        <taxon>Sordariomycetes</taxon>
        <taxon>Xylariomycetidae</taxon>
        <taxon>Amphisphaeriales</taxon>
        <taxon>Apiosporaceae</taxon>
        <taxon>Apiospora</taxon>
    </lineage>
</organism>
<dbReference type="EMBL" id="JAQQWN010000007">
    <property type="protein sequence ID" value="KAK8075109.1"/>
    <property type="molecule type" value="Genomic_DNA"/>
</dbReference>
<reference evidence="1 2" key="1">
    <citation type="submission" date="2023-01" db="EMBL/GenBank/DDBJ databases">
        <title>Analysis of 21 Apiospora genomes using comparative genomics revels a genus with tremendous synthesis potential of carbohydrate active enzymes and secondary metabolites.</title>
        <authorList>
            <person name="Sorensen T."/>
        </authorList>
    </citation>
    <scope>NUCLEOTIDE SEQUENCE [LARGE SCALE GENOMIC DNA]</scope>
    <source>
        <strain evidence="1 2">CBS 114990</strain>
    </source>
</reference>
<accession>A0ABR1VYW1</accession>
<name>A0ABR1VYW1_9PEZI</name>
<dbReference type="GeneID" id="92047147"/>
<protein>
    <submittedName>
        <fullName evidence="1">Uncharacterized protein</fullName>
    </submittedName>
</protein>
<keyword evidence="2" id="KW-1185">Reference proteome</keyword>
<dbReference type="Proteomes" id="UP001433268">
    <property type="component" value="Unassembled WGS sequence"/>
</dbReference>
<evidence type="ECO:0000313" key="1">
    <source>
        <dbReference type="EMBL" id="KAK8075109.1"/>
    </source>
</evidence>
<comment type="caution">
    <text evidence="1">The sequence shown here is derived from an EMBL/GenBank/DDBJ whole genome shotgun (WGS) entry which is preliminary data.</text>
</comment>
<proteinExistence type="predicted"/>
<evidence type="ECO:0000313" key="2">
    <source>
        <dbReference type="Proteomes" id="UP001433268"/>
    </source>
</evidence>
<sequence>MPPQTRIEPPNQIDSHVYMATEPIAVEPPAVYGVTHLAGTGLMQPLYGVPLGGDQDALEGGQLSGRIVVLGSSGGGAAGPYFDDDSKQQQHQAAKFIVADINTKSRLHCQAVTWSPRARESYVPALLDARPPLGRNDT</sequence>